<accession>A8ZPA4</accession>
<dbReference type="KEGG" id="amr:AM1_E0070"/>
<keyword evidence="1" id="KW-0614">Plasmid</keyword>
<evidence type="ECO:0000313" key="2">
    <source>
        <dbReference type="Proteomes" id="UP000000268"/>
    </source>
</evidence>
<sequence length="46" mass="5074">MTQALQKPQSYSHRAVPEAAKKYSSYIPPTTAHALDEALNKAVTMQ</sequence>
<keyword evidence="2" id="KW-1185">Reference proteome</keyword>
<dbReference type="AlphaFoldDB" id="A8ZPA4"/>
<evidence type="ECO:0000313" key="1">
    <source>
        <dbReference type="EMBL" id="ABW32840.1"/>
    </source>
</evidence>
<organism evidence="1 2">
    <name type="scientific">Acaryochloris marina (strain MBIC 11017)</name>
    <dbReference type="NCBI Taxonomy" id="329726"/>
    <lineage>
        <taxon>Bacteria</taxon>
        <taxon>Bacillati</taxon>
        <taxon>Cyanobacteriota</taxon>
        <taxon>Cyanophyceae</taxon>
        <taxon>Acaryochloridales</taxon>
        <taxon>Acaryochloridaceae</taxon>
        <taxon>Acaryochloris</taxon>
    </lineage>
</organism>
<dbReference type="HOGENOM" id="CLU_3178857_0_0_3"/>
<geneLocation type="plasmid" evidence="1 2">
    <name>pREB5</name>
</geneLocation>
<dbReference type="Proteomes" id="UP000000268">
    <property type="component" value="Plasmid pREB5"/>
</dbReference>
<gene>
    <name evidence="1" type="ordered locus">AM1_E0070</name>
</gene>
<proteinExistence type="predicted"/>
<reference evidence="1 2" key="1">
    <citation type="journal article" date="2008" name="Proc. Natl. Acad. Sci. U.S.A.">
        <title>Niche adaptation and genome expansion in the chlorophyll d-producing cyanobacterium Acaryochloris marina.</title>
        <authorList>
            <person name="Swingley W.D."/>
            <person name="Chen M."/>
            <person name="Cheung P.C."/>
            <person name="Conrad A.L."/>
            <person name="Dejesa L.C."/>
            <person name="Hao J."/>
            <person name="Honchak B.M."/>
            <person name="Karbach L.E."/>
            <person name="Kurdoglu A."/>
            <person name="Lahiri S."/>
            <person name="Mastrian S.D."/>
            <person name="Miyashita H."/>
            <person name="Page L."/>
            <person name="Ramakrishna P."/>
            <person name="Satoh S."/>
            <person name="Sattley W.M."/>
            <person name="Shimada Y."/>
            <person name="Taylor H.L."/>
            <person name="Tomo T."/>
            <person name="Tsuchiya T."/>
            <person name="Wang Z.T."/>
            <person name="Raymond J."/>
            <person name="Mimuro M."/>
            <person name="Blankenship R.E."/>
            <person name="Touchman J.W."/>
        </authorList>
    </citation>
    <scope>NUCLEOTIDE SEQUENCE [LARGE SCALE GENOMIC DNA]</scope>
    <source>
        <strain evidence="2">MBIC 11017</strain>
        <plasmid evidence="2">Plasmid pREB5</plasmid>
    </source>
</reference>
<protein>
    <submittedName>
        <fullName evidence="1">Uncharacterized protein</fullName>
    </submittedName>
</protein>
<name>A8ZPA4_ACAM1</name>
<dbReference type="EMBL" id="CP000842">
    <property type="protein sequence ID" value="ABW32840.1"/>
    <property type="molecule type" value="Genomic_DNA"/>
</dbReference>